<dbReference type="Proteomes" id="UP000186079">
    <property type="component" value="Unassembled WGS sequence"/>
</dbReference>
<keyword evidence="4" id="KW-0997">Cell inner membrane</keyword>
<protein>
    <submittedName>
        <fullName evidence="12">Membrane-anchored ribosome-binding protein, inhibits growth in stationary phase, ElaB/YqjD/DUF883 family</fullName>
    </submittedName>
</protein>
<dbReference type="PANTHER" id="PTHR35893:SF3">
    <property type="entry name" value="INNER MEMBRANE PROTEIN"/>
    <property type="match status" value="1"/>
</dbReference>
<accession>A0A1N6UVH7</accession>
<reference evidence="12 13" key="1">
    <citation type="submission" date="2017-01" db="EMBL/GenBank/DDBJ databases">
        <authorList>
            <person name="Mah S.A."/>
            <person name="Swanson W.J."/>
            <person name="Moy G.W."/>
            <person name="Vacquier V.D."/>
        </authorList>
    </citation>
    <scope>NUCLEOTIDE SEQUENCE [LARGE SCALE GENOMIC DNA]</scope>
    <source>
        <strain evidence="12 13">ATCC 29606</strain>
    </source>
</reference>
<dbReference type="Pfam" id="PF05957">
    <property type="entry name" value="DUF883"/>
    <property type="match status" value="1"/>
</dbReference>
<evidence type="ECO:0000259" key="10">
    <source>
        <dbReference type="Pfam" id="PF05957"/>
    </source>
</evidence>
<feature type="region of interest" description="Disordered" evidence="9">
    <location>
        <begin position="1"/>
        <end position="50"/>
    </location>
</feature>
<comment type="subcellular location">
    <subcellularLocation>
        <location evidence="1">Cell inner membrane</location>
        <topology evidence="1">Single-pass membrane protein</topology>
    </subcellularLocation>
</comment>
<feature type="compositionally biased region" description="Basic and acidic residues" evidence="9">
    <location>
        <begin position="41"/>
        <end position="50"/>
    </location>
</feature>
<feature type="coiled-coil region" evidence="8">
    <location>
        <begin position="88"/>
        <end position="122"/>
    </location>
</feature>
<evidence type="ECO:0000256" key="2">
    <source>
        <dbReference type="ARBA" id="ARBA00010423"/>
    </source>
</evidence>
<dbReference type="AlphaFoldDB" id="A0A1N6UVH7"/>
<dbReference type="GO" id="GO:0005886">
    <property type="term" value="C:plasma membrane"/>
    <property type="evidence" value="ECO:0007669"/>
    <property type="project" value="UniProtKB-SubCell"/>
</dbReference>
<feature type="domain" description="DUF883" evidence="11">
    <location>
        <begin position="120"/>
        <end position="149"/>
    </location>
</feature>
<dbReference type="Pfam" id="PF19029">
    <property type="entry name" value="DUF883_C"/>
    <property type="match status" value="1"/>
</dbReference>
<proteinExistence type="inferred from homology"/>
<feature type="compositionally biased region" description="Low complexity" evidence="9">
    <location>
        <begin position="13"/>
        <end position="22"/>
    </location>
</feature>
<comment type="similarity">
    <text evidence="2">Belongs to the ElaB/YgaM/YqjD family.</text>
</comment>
<sequence>MATNDPFEPLNPGSTTGSASSGAGMGTFGSMGSGGAGGQRPFDKEVHRRNLHDVQRAISREFQTLISDAESLLKQTTGSAGGQTEELRNRINANIERAKGLLKDSENTLREQGQAARQATEDYLHEHPWQSLGIAAGVGFLLGLLSSPRR</sequence>
<evidence type="ECO:0000313" key="13">
    <source>
        <dbReference type="Proteomes" id="UP000186079"/>
    </source>
</evidence>
<evidence type="ECO:0000256" key="1">
    <source>
        <dbReference type="ARBA" id="ARBA00004377"/>
    </source>
</evidence>
<dbReference type="InterPro" id="IPR010279">
    <property type="entry name" value="YqjD/ElaB"/>
</dbReference>
<dbReference type="EMBL" id="FTMC01000009">
    <property type="protein sequence ID" value="SIQ69226.1"/>
    <property type="molecule type" value="Genomic_DNA"/>
</dbReference>
<feature type="domain" description="DUF883" evidence="10">
    <location>
        <begin position="58"/>
        <end position="104"/>
    </location>
</feature>
<dbReference type="InterPro" id="IPR043605">
    <property type="entry name" value="DUF883_C"/>
</dbReference>
<evidence type="ECO:0000256" key="3">
    <source>
        <dbReference type="ARBA" id="ARBA00022475"/>
    </source>
</evidence>
<name>A0A1N6UVH7_9PSED</name>
<keyword evidence="6" id="KW-1133">Transmembrane helix</keyword>
<evidence type="ECO:0000256" key="5">
    <source>
        <dbReference type="ARBA" id="ARBA00022692"/>
    </source>
</evidence>
<organism evidence="12 13">
    <name type="scientific">Pseudomonas flexibilis</name>
    <dbReference type="NCBI Taxonomy" id="706570"/>
    <lineage>
        <taxon>Bacteria</taxon>
        <taxon>Pseudomonadati</taxon>
        <taxon>Pseudomonadota</taxon>
        <taxon>Gammaproteobacteria</taxon>
        <taxon>Pseudomonadales</taxon>
        <taxon>Pseudomonadaceae</taxon>
        <taxon>Pseudomonas</taxon>
    </lineage>
</organism>
<evidence type="ECO:0000256" key="6">
    <source>
        <dbReference type="ARBA" id="ARBA00022989"/>
    </source>
</evidence>
<keyword evidence="3" id="KW-1003">Cell membrane</keyword>
<keyword evidence="7" id="KW-0472">Membrane</keyword>
<keyword evidence="5" id="KW-0812">Transmembrane</keyword>
<gene>
    <name evidence="12" type="ORF">SAMN05421672_1097</name>
</gene>
<evidence type="ECO:0000256" key="4">
    <source>
        <dbReference type="ARBA" id="ARBA00022519"/>
    </source>
</evidence>
<keyword evidence="8" id="KW-0175">Coiled coil</keyword>
<evidence type="ECO:0000256" key="9">
    <source>
        <dbReference type="SAM" id="MobiDB-lite"/>
    </source>
</evidence>
<dbReference type="InterPro" id="IPR043604">
    <property type="entry name" value="DUF883_N"/>
</dbReference>
<evidence type="ECO:0000313" key="12">
    <source>
        <dbReference type="EMBL" id="SIQ69226.1"/>
    </source>
</evidence>
<feature type="compositionally biased region" description="Gly residues" evidence="9">
    <location>
        <begin position="23"/>
        <end position="38"/>
    </location>
</feature>
<evidence type="ECO:0000256" key="7">
    <source>
        <dbReference type="ARBA" id="ARBA00023136"/>
    </source>
</evidence>
<evidence type="ECO:0000256" key="8">
    <source>
        <dbReference type="SAM" id="Coils"/>
    </source>
</evidence>
<dbReference type="PANTHER" id="PTHR35893">
    <property type="entry name" value="INNER MEMBRANE PROTEIN-RELATED"/>
    <property type="match status" value="1"/>
</dbReference>
<dbReference type="GO" id="GO:0043022">
    <property type="term" value="F:ribosome binding"/>
    <property type="evidence" value="ECO:0007669"/>
    <property type="project" value="InterPro"/>
</dbReference>
<evidence type="ECO:0000259" key="11">
    <source>
        <dbReference type="Pfam" id="PF19029"/>
    </source>
</evidence>